<keyword evidence="2" id="KW-0732">Signal</keyword>
<organism evidence="4 5">
    <name type="scientific">Acorus calamus</name>
    <name type="common">Sweet flag</name>
    <dbReference type="NCBI Taxonomy" id="4465"/>
    <lineage>
        <taxon>Eukaryota</taxon>
        <taxon>Viridiplantae</taxon>
        <taxon>Streptophyta</taxon>
        <taxon>Embryophyta</taxon>
        <taxon>Tracheophyta</taxon>
        <taxon>Spermatophyta</taxon>
        <taxon>Magnoliopsida</taxon>
        <taxon>Liliopsida</taxon>
        <taxon>Acoraceae</taxon>
        <taxon>Acorus</taxon>
    </lineage>
</organism>
<dbReference type="PANTHER" id="PTHR48040:SF13">
    <property type="entry name" value="ABC TRANSPORTER G FAMILY MEMBER 31"/>
    <property type="match status" value="1"/>
</dbReference>
<reference evidence="4" key="2">
    <citation type="submission" date="2023-06" db="EMBL/GenBank/DDBJ databases">
        <authorList>
            <person name="Ma L."/>
            <person name="Liu K.-W."/>
            <person name="Li Z."/>
            <person name="Hsiao Y.-Y."/>
            <person name="Qi Y."/>
            <person name="Fu T."/>
            <person name="Tang G."/>
            <person name="Zhang D."/>
            <person name="Sun W.-H."/>
            <person name="Liu D.-K."/>
            <person name="Li Y."/>
            <person name="Chen G.-Z."/>
            <person name="Liu X.-D."/>
            <person name="Liao X.-Y."/>
            <person name="Jiang Y.-T."/>
            <person name="Yu X."/>
            <person name="Hao Y."/>
            <person name="Huang J."/>
            <person name="Zhao X.-W."/>
            <person name="Ke S."/>
            <person name="Chen Y.-Y."/>
            <person name="Wu W.-L."/>
            <person name="Hsu J.-L."/>
            <person name="Lin Y.-F."/>
            <person name="Huang M.-D."/>
            <person name="Li C.-Y."/>
            <person name="Huang L."/>
            <person name="Wang Z.-W."/>
            <person name="Zhao X."/>
            <person name="Zhong W.-Y."/>
            <person name="Peng D.-H."/>
            <person name="Ahmad S."/>
            <person name="Lan S."/>
            <person name="Zhang J.-S."/>
            <person name="Tsai W.-C."/>
            <person name="Van De Peer Y."/>
            <person name="Liu Z.-J."/>
        </authorList>
    </citation>
    <scope>NUCLEOTIDE SEQUENCE</scope>
    <source>
        <strain evidence="4">CP</strain>
        <tissue evidence="4">Leaves</tissue>
    </source>
</reference>
<sequence>MGRVDVIKPWWVWAFWVSPLSYGQRAISVNEFSATGWKERYAYGNETVGYNVLHSHGLPVQDSWYWINWKPGKAQNIIPAESNEESTDDGNCRTVPVFS</sequence>
<evidence type="ECO:0000256" key="1">
    <source>
        <dbReference type="SAM" id="MobiDB-lite"/>
    </source>
</evidence>
<evidence type="ECO:0000313" key="5">
    <source>
        <dbReference type="Proteomes" id="UP001180020"/>
    </source>
</evidence>
<feature type="domain" description="Plant PDR ABC transporter associated" evidence="3">
    <location>
        <begin position="37"/>
        <end position="67"/>
    </location>
</feature>
<accession>A0AAV9DB30</accession>
<keyword evidence="5" id="KW-1185">Reference proteome</keyword>
<feature type="signal peptide" evidence="2">
    <location>
        <begin position="1"/>
        <end position="23"/>
    </location>
</feature>
<evidence type="ECO:0000259" key="3">
    <source>
        <dbReference type="Pfam" id="PF08370"/>
    </source>
</evidence>
<protein>
    <submittedName>
        <fullName evidence="4">Pleiotropic drug resistance protein 13</fullName>
    </submittedName>
</protein>
<dbReference type="PANTHER" id="PTHR48040">
    <property type="entry name" value="PLEIOTROPIC DRUG RESISTANCE PROTEIN 1-LIKE ISOFORM X1"/>
    <property type="match status" value="1"/>
</dbReference>
<gene>
    <name evidence="4" type="primary">PDR13</name>
    <name evidence="4" type="ORF">QJS10_CPB14g01752</name>
</gene>
<dbReference type="EMBL" id="JAUJYO010000014">
    <property type="protein sequence ID" value="KAK1298185.1"/>
    <property type="molecule type" value="Genomic_DNA"/>
</dbReference>
<feature type="chain" id="PRO_5043518960" evidence="2">
    <location>
        <begin position="24"/>
        <end position="99"/>
    </location>
</feature>
<proteinExistence type="predicted"/>
<name>A0AAV9DB30_ACOCL</name>
<dbReference type="Pfam" id="PF08370">
    <property type="entry name" value="PDR_assoc"/>
    <property type="match status" value="1"/>
</dbReference>
<dbReference type="InterPro" id="IPR013581">
    <property type="entry name" value="PDR_assoc"/>
</dbReference>
<dbReference type="Proteomes" id="UP001180020">
    <property type="component" value="Unassembled WGS sequence"/>
</dbReference>
<dbReference type="AlphaFoldDB" id="A0AAV9DB30"/>
<reference evidence="4" key="1">
    <citation type="journal article" date="2023" name="Nat. Commun.">
        <title>Diploid and tetraploid genomes of Acorus and the evolution of monocots.</title>
        <authorList>
            <person name="Ma L."/>
            <person name="Liu K.W."/>
            <person name="Li Z."/>
            <person name="Hsiao Y.Y."/>
            <person name="Qi Y."/>
            <person name="Fu T."/>
            <person name="Tang G.D."/>
            <person name="Zhang D."/>
            <person name="Sun W.H."/>
            <person name="Liu D.K."/>
            <person name="Li Y."/>
            <person name="Chen G.Z."/>
            <person name="Liu X.D."/>
            <person name="Liao X.Y."/>
            <person name="Jiang Y.T."/>
            <person name="Yu X."/>
            <person name="Hao Y."/>
            <person name="Huang J."/>
            <person name="Zhao X.W."/>
            <person name="Ke S."/>
            <person name="Chen Y.Y."/>
            <person name="Wu W.L."/>
            <person name="Hsu J.L."/>
            <person name="Lin Y.F."/>
            <person name="Huang M.D."/>
            <person name="Li C.Y."/>
            <person name="Huang L."/>
            <person name="Wang Z.W."/>
            <person name="Zhao X."/>
            <person name="Zhong W.Y."/>
            <person name="Peng D.H."/>
            <person name="Ahmad S."/>
            <person name="Lan S."/>
            <person name="Zhang J.S."/>
            <person name="Tsai W.C."/>
            <person name="Van de Peer Y."/>
            <person name="Liu Z.J."/>
        </authorList>
    </citation>
    <scope>NUCLEOTIDE SEQUENCE</scope>
    <source>
        <strain evidence="4">CP</strain>
    </source>
</reference>
<evidence type="ECO:0000256" key="2">
    <source>
        <dbReference type="SAM" id="SignalP"/>
    </source>
</evidence>
<comment type="caution">
    <text evidence="4">The sequence shown here is derived from an EMBL/GenBank/DDBJ whole genome shotgun (WGS) entry which is preliminary data.</text>
</comment>
<evidence type="ECO:0000313" key="4">
    <source>
        <dbReference type="EMBL" id="KAK1298185.1"/>
    </source>
</evidence>
<feature type="region of interest" description="Disordered" evidence="1">
    <location>
        <begin position="80"/>
        <end position="99"/>
    </location>
</feature>